<reference evidence="1 2" key="1">
    <citation type="submission" date="2022-10" db="EMBL/GenBank/DDBJ databases">
        <title>Luteolibacter arcticus strain CCTCC AB 2014275, whole genome shotgun sequencing project.</title>
        <authorList>
            <person name="Zhao G."/>
            <person name="Shen L."/>
        </authorList>
    </citation>
    <scope>NUCLEOTIDE SEQUENCE [LARGE SCALE GENOMIC DNA]</scope>
    <source>
        <strain evidence="1 2">CCTCC AB 2014275</strain>
    </source>
</reference>
<protein>
    <submittedName>
        <fullName evidence="1">Uncharacterized protein</fullName>
    </submittedName>
</protein>
<dbReference type="EMBL" id="JAPDDT010000007">
    <property type="protein sequence ID" value="MCW1924185.1"/>
    <property type="molecule type" value="Genomic_DNA"/>
</dbReference>
<comment type="caution">
    <text evidence="1">The sequence shown here is derived from an EMBL/GenBank/DDBJ whole genome shotgun (WGS) entry which is preliminary data.</text>
</comment>
<gene>
    <name evidence="1" type="ORF">OKA05_16585</name>
</gene>
<keyword evidence="2" id="KW-1185">Reference proteome</keyword>
<proteinExistence type="predicted"/>
<dbReference type="RefSeq" id="WP_264488489.1">
    <property type="nucleotide sequence ID" value="NZ_JAPDDT010000007.1"/>
</dbReference>
<organism evidence="1 2">
    <name type="scientific">Luteolibacter arcticus</name>
    <dbReference type="NCBI Taxonomy" id="1581411"/>
    <lineage>
        <taxon>Bacteria</taxon>
        <taxon>Pseudomonadati</taxon>
        <taxon>Verrucomicrobiota</taxon>
        <taxon>Verrucomicrobiia</taxon>
        <taxon>Verrucomicrobiales</taxon>
        <taxon>Verrucomicrobiaceae</taxon>
        <taxon>Luteolibacter</taxon>
    </lineage>
</organism>
<evidence type="ECO:0000313" key="2">
    <source>
        <dbReference type="Proteomes" id="UP001320876"/>
    </source>
</evidence>
<accession>A0ABT3GL28</accession>
<evidence type="ECO:0000313" key="1">
    <source>
        <dbReference type="EMBL" id="MCW1924185.1"/>
    </source>
</evidence>
<sequence>MGVDPQRDDAVPDAVRSSALPPRLLESICQIAGVDILGSLKGEIIFADDNLDQPTTSDSDWKPSL</sequence>
<dbReference type="Proteomes" id="UP001320876">
    <property type="component" value="Unassembled WGS sequence"/>
</dbReference>
<name>A0ABT3GL28_9BACT</name>